<dbReference type="Proteomes" id="UP000289738">
    <property type="component" value="Chromosome B04"/>
</dbReference>
<evidence type="ECO:0000256" key="1">
    <source>
        <dbReference type="SAM" id="MobiDB-lite"/>
    </source>
</evidence>
<dbReference type="Pfam" id="PF03108">
    <property type="entry name" value="DBD_Tnp_Mut"/>
    <property type="match status" value="1"/>
</dbReference>
<evidence type="ECO:0000313" key="4">
    <source>
        <dbReference type="Proteomes" id="UP000289738"/>
    </source>
</evidence>
<dbReference type="InterPro" id="IPR004332">
    <property type="entry name" value="Transposase_MuDR"/>
</dbReference>
<name>A0A444ZM22_ARAHY</name>
<feature type="region of interest" description="Disordered" evidence="1">
    <location>
        <begin position="26"/>
        <end position="61"/>
    </location>
</feature>
<keyword evidence="4" id="KW-1185">Reference proteome</keyword>
<dbReference type="AlphaFoldDB" id="A0A444ZM22"/>
<organism evidence="3 4">
    <name type="scientific">Arachis hypogaea</name>
    <name type="common">Peanut</name>
    <dbReference type="NCBI Taxonomy" id="3818"/>
    <lineage>
        <taxon>Eukaryota</taxon>
        <taxon>Viridiplantae</taxon>
        <taxon>Streptophyta</taxon>
        <taxon>Embryophyta</taxon>
        <taxon>Tracheophyta</taxon>
        <taxon>Spermatophyta</taxon>
        <taxon>Magnoliopsida</taxon>
        <taxon>eudicotyledons</taxon>
        <taxon>Gunneridae</taxon>
        <taxon>Pentapetalae</taxon>
        <taxon>rosids</taxon>
        <taxon>fabids</taxon>
        <taxon>Fabales</taxon>
        <taxon>Fabaceae</taxon>
        <taxon>Papilionoideae</taxon>
        <taxon>50 kb inversion clade</taxon>
        <taxon>dalbergioids sensu lato</taxon>
        <taxon>Dalbergieae</taxon>
        <taxon>Pterocarpus clade</taxon>
        <taxon>Arachis</taxon>
    </lineage>
</organism>
<feature type="compositionally biased region" description="Polar residues" evidence="1">
    <location>
        <begin position="26"/>
        <end position="46"/>
    </location>
</feature>
<proteinExistence type="predicted"/>
<reference evidence="3 4" key="1">
    <citation type="submission" date="2019-01" db="EMBL/GenBank/DDBJ databases">
        <title>Sequencing of cultivated peanut Arachis hypogaea provides insights into genome evolution and oil improvement.</title>
        <authorList>
            <person name="Chen X."/>
        </authorList>
    </citation>
    <scope>NUCLEOTIDE SEQUENCE [LARGE SCALE GENOMIC DNA]</scope>
    <source>
        <strain evidence="4">cv. Fuhuasheng</strain>
        <tissue evidence="3">Leaves</tissue>
    </source>
</reference>
<protein>
    <recommendedName>
        <fullName evidence="2">Transposase MuDR plant domain-containing protein</fullName>
    </recommendedName>
</protein>
<sequence>MESTLTFLISLTSTLQNLISRMDQPSTSNVQLASSSTLPSQPQNDLSIPSPPSMEEHPHPSIREQHDLNDAIDIEQERMDHLRESILHKELEKALKVKVEETFADEGVVEGSWPPKTEKGRNFYKGRQTKDYNLDCSVEFWVGHKFRSREAVLQGVKNYSIWRSAEYQVIESDRLKYHVQCHQADNGCQWSLCVALRQNLGYW</sequence>
<accession>A0A444ZM22</accession>
<feature type="domain" description="Transposase MuDR plant" evidence="2">
    <location>
        <begin position="140"/>
        <end position="198"/>
    </location>
</feature>
<evidence type="ECO:0000313" key="3">
    <source>
        <dbReference type="EMBL" id="RYR15218.1"/>
    </source>
</evidence>
<evidence type="ECO:0000259" key="2">
    <source>
        <dbReference type="Pfam" id="PF03108"/>
    </source>
</evidence>
<gene>
    <name evidence="3" type="ORF">Ahy_B04g071944</name>
</gene>
<comment type="caution">
    <text evidence="3">The sequence shown here is derived from an EMBL/GenBank/DDBJ whole genome shotgun (WGS) entry which is preliminary data.</text>
</comment>
<dbReference type="EMBL" id="SDMP01000014">
    <property type="protein sequence ID" value="RYR15218.1"/>
    <property type="molecule type" value="Genomic_DNA"/>
</dbReference>